<keyword evidence="5" id="KW-0175">Coiled coil</keyword>
<accession>D2VLA8</accession>
<dbReference type="CDD" id="cd08646">
    <property type="entry name" value="FMT_core_Met-tRNA-FMT_N"/>
    <property type="match status" value="1"/>
</dbReference>
<dbReference type="EC" id="2.1.2.9" evidence="2"/>
<dbReference type="InterPro" id="IPR005793">
    <property type="entry name" value="Formyl_trans_C"/>
</dbReference>
<dbReference type="Proteomes" id="UP000006671">
    <property type="component" value="Unassembled WGS sequence"/>
</dbReference>
<dbReference type="InterPro" id="IPR041711">
    <property type="entry name" value="Met-tRNA-FMT_N"/>
</dbReference>
<feature type="domain" description="Formyl transferase N-terminal" evidence="7">
    <location>
        <begin position="497"/>
        <end position="605"/>
    </location>
</feature>
<gene>
    <name evidence="9" type="ORF">NAEGRDRAFT_69715</name>
</gene>
<feature type="region of interest" description="Disordered" evidence="6">
    <location>
        <begin position="190"/>
        <end position="218"/>
    </location>
</feature>
<dbReference type="Pfam" id="PF00551">
    <property type="entry name" value="Formyl_trans_N"/>
    <property type="match status" value="1"/>
</dbReference>
<dbReference type="PANTHER" id="PTHR11138:SF5">
    <property type="entry name" value="METHIONYL-TRNA FORMYLTRANSFERASE, MITOCHONDRIAL"/>
    <property type="match status" value="1"/>
</dbReference>
<dbReference type="STRING" id="5762.D2VLA8"/>
<dbReference type="GO" id="GO:0005739">
    <property type="term" value="C:mitochondrion"/>
    <property type="evidence" value="ECO:0007669"/>
    <property type="project" value="TreeGrafter"/>
</dbReference>
<dbReference type="Pfam" id="PF02911">
    <property type="entry name" value="Formyl_trans_C"/>
    <property type="match status" value="1"/>
</dbReference>
<dbReference type="RefSeq" id="XP_002675023.1">
    <property type="nucleotide sequence ID" value="XM_002674977.1"/>
</dbReference>
<keyword evidence="10" id="KW-1185">Reference proteome</keyword>
<evidence type="ECO:0000259" key="8">
    <source>
        <dbReference type="Pfam" id="PF02911"/>
    </source>
</evidence>
<comment type="similarity">
    <text evidence="1">Belongs to the Fmt family.</text>
</comment>
<organism evidence="10">
    <name type="scientific">Naegleria gruberi</name>
    <name type="common">Amoeba</name>
    <dbReference type="NCBI Taxonomy" id="5762"/>
    <lineage>
        <taxon>Eukaryota</taxon>
        <taxon>Discoba</taxon>
        <taxon>Heterolobosea</taxon>
        <taxon>Tetramitia</taxon>
        <taxon>Eutetramitia</taxon>
        <taxon>Vahlkampfiidae</taxon>
        <taxon>Naegleria</taxon>
    </lineage>
</organism>
<dbReference type="PANTHER" id="PTHR11138">
    <property type="entry name" value="METHIONYL-TRNA FORMYLTRANSFERASE"/>
    <property type="match status" value="1"/>
</dbReference>
<dbReference type="SUPFAM" id="SSF53328">
    <property type="entry name" value="Formyltransferase"/>
    <property type="match status" value="1"/>
</dbReference>
<evidence type="ECO:0000256" key="6">
    <source>
        <dbReference type="SAM" id="MobiDB-lite"/>
    </source>
</evidence>
<dbReference type="KEGG" id="ngr:NAEGRDRAFT_69715"/>
<feature type="region of interest" description="Disordered" evidence="6">
    <location>
        <begin position="9"/>
        <end position="28"/>
    </location>
</feature>
<name>D2VLA8_NAEGR</name>
<dbReference type="InterPro" id="IPR011034">
    <property type="entry name" value="Formyl_transferase-like_C_sf"/>
</dbReference>
<evidence type="ECO:0000256" key="2">
    <source>
        <dbReference type="ARBA" id="ARBA00012261"/>
    </source>
</evidence>
<dbReference type="Gene3D" id="3.40.50.12230">
    <property type="match status" value="1"/>
</dbReference>
<keyword evidence="3" id="KW-0808">Transferase</keyword>
<evidence type="ECO:0000256" key="4">
    <source>
        <dbReference type="ARBA" id="ARBA00022917"/>
    </source>
</evidence>
<dbReference type="InterPro" id="IPR036477">
    <property type="entry name" value="Formyl_transf_N_sf"/>
</dbReference>
<sequence length="743" mass="83229">MQRFLARMIGAHDETPEHHTPMSSASEMSDHFSPDFNSFLDTVPSINSKHSDSSTAAYPITSKQNQLVVNIGSVPSSNIQSSTTAAVAPISIGTKLFDSNVNVMQPSDLECPSNLRTGAFTFDPSSSIVRPAAGVATVQTDDLSKLLAQHSNSLVHNQTTLETAITPKRNSHNLDSLLLDSEDSISQFSVQSSCNSEMTRSTKSKMSTKSIPKTPLGTSSTRKREYLALTNNFNSFYNGMIENQNTILNALSEKNQEIISEIAQSSQSINDMGFKINDFVAQQVGCLKLDLEREISQLQSMNNQVLQQLITNQTQLISQIQSLNQTAQTNQEENKNLKLMLSGSITIAIIGFLAQFICLVSERGKVNNNSLGKIVGLRCFSTRNNLLSSNQKRILFFGSDSFSLETLKLLHSEFVKTNEADLCVLCPPDRKTIRRNQAEYKECIVKNYCMENNIDYFHPIETEKSPEERKKIQRLDITDIPREERLFGGNQDNFTPSFDVGVVVSFSYFLQKGLLDQFKTRDGQHSTIFNIHPSLLPRYRGPAPIHHALLNGDSETGVTIMELDDKEFDIGNIVKQQKFNIEKTETFTQLHDRLAVRGAEMMIDTIRACNFDFTKVQRINQENLTKTIAATRAKKVNFAIGEISLKDENVFTIYNKWRALEKIHVPFQNTKILLKQLDYPVIDSSEDNTPIGTLYIDSDKSLSLKCVGGKLKIKALQMENKKEMSANDFINGNRGKLPMKLLA</sequence>
<dbReference type="GO" id="GO:0004479">
    <property type="term" value="F:methionyl-tRNA formyltransferase activity"/>
    <property type="evidence" value="ECO:0007669"/>
    <property type="project" value="UniProtKB-EC"/>
</dbReference>
<protein>
    <recommendedName>
        <fullName evidence="2">methionyl-tRNA formyltransferase</fullName>
        <ecNumber evidence="2">2.1.2.9</ecNumber>
    </recommendedName>
</protein>
<dbReference type="AlphaFoldDB" id="D2VLA8"/>
<evidence type="ECO:0000256" key="1">
    <source>
        <dbReference type="ARBA" id="ARBA00010699"/>
    </source>
</evidence>
<feature type="compositionally biased region" description="Basic and acidic residues" evidence="6">
    <location>
        <begin position="10"/>
        <end position="20"/>
    </location>
</feature>
<evidence type="ECO:0000313" key="10">
    <source>
        <dbReference type="Proteomes" id="UP000006671"/>
    </source>
</evidence>
<dbReference type="InterPro" id="IPR002376">
    <property type="entry name" value="Formyl_transf_N"/>
</dbReference>
<dbReference type="GeneID" id="8851843"/>
<dbReference type="OrthoDB" id="10268103at2759"/>
<feature type="coiled-coil region" evidence="5">
    <location>
        <begin position="288"/>
        <end position="340"/>
    </location>
</feature>
<dbReference type="InParanoid" id="D2VLA8"/>
<feature type="compositionally biased region" description="Low complexity" evidence="6">
    <location>
        <begin position="199"/>
        <end position="214"/>
    </location>
</feature>
<evidence type="ECO:0000256" key="5">
    <source>
        <dbReference type="SAM" id="Coils"/>
    </source>
</evidence>
<evidence type="ECO:0000256" key="3">
    <source>
        <dbReference type="ARBA" id="ARBA00022679"/>
    </source>
</evidence>
<evidence type="ECO:0000313" key="9">
    <source>
        <dbReference type="EMBL" id="EFC42279.1"/>
    </source>
</evidence>
<dbReference type="VEuPathDB" id="AmoebaDB:NAEGRDRAFT_69715"/>
<proteinExistence type="inferred from homology"/>
<dbReference type="eggNOG" id="KOG3082">
    <property type="taxonomic scope" value="Eukaryota"/>
</dbReference>
<feature type="domain" description="Formyl transferase C-terminal" evidence="8">
    <location>
        <begin position="641"/>
        <end position="733"/>
    </location>
</feature>
<reference evidence="9 10" key="1">
    <citation type="journal article" date="2010" name="Cell">
        <title>The genome of Naegleria gruberi illuminates early eukaryotic versatility.</title>
        <authorList>
            <person name="Fritz-Laylin L.K."/>
            <person name="Prochnik S.E."/>
            <person name="Ginger M.L."/>
            <person name="Dacks J.B."/>
            <person name="Carpenter M.L."/>
            <person name="Field M.C."/>
            <person name="Kuo A."/>
            <person name="Paredez A."/>
            <person name="Chapman J."/>
            <person name="Pham J."/>
            <person name="Shu S."/>
            <person name="Neupane R."/>
            <person name="Cipriano M."/>
            <person name="Mancuso J."/>
            <person name="Tu H."/>
            <person name="Salamov A."/>
            <person name="Lindquist E."/>
            <person name="Shapiro H."/>
            <person name="Lucas S."/>
            <person name="Grigoriev I.V."/>
            <person name="Cande W.Z."/>
            <person name="Fulton C."/>
            <person name="Rokhsar D.S."/>
            <person name="Dawson S.C."/>
        </authorList>
    </citation>
    <scope>NUCLEOTIDE SEQUENCE [LARGE SCALE GENOMIC DNA]</scope>
    <source>
        <strain evidence="9 10">NEG-M</strain>
    </source>
</reference>
<keyword evidence="4" id="KW-0648">Protein biosynthesis</keyword>
<dbReference type="EMBL" id="GG738880">
    <property type="protein sequence ID" value="EFC42279.1"/>
    <property type="molecule type" value="Genomic_DNA"/>
</dbReference>
<evidence type="ECO:0000259" key="7">
    <source>
        <dbReference type="Pfam" id="PF00551"/>
    </source>
</evidence>
<dbReference type="SUPFAM" id="SSF50486">
    <property type="entry name" value="FMT C-terminal domain-like"/>
    <property type="match status" value="1"/>
</dbReference>